<accession>A0A0H5Q7B9</accession>
<protein>
    <submittedName>
        <fullName evidence="1">Uncharacterized protein</fullName>
    </submittedName>
</protein>
<reference evidence="1" key="1">
    <citation type="submission" date="2015-06" db="EMBL/GenBank/DDBJ databases">
        <authorList>
            <person name="Joergensen T."/>
        </authorList>
    </citation>
    <scope>NUCLEOTIDE SEQUENCE</scope>
    <source>
        <strain evidence="1">RGFK1465</strain>
    </source>
</reference>
<dbReference type="EMBL" id="LN854006">
    <property type="protein sequence ID" value="CRY97285.1"/>
    <property type="molecule type" value="Genomic_DNA"/>
</dbReference>
<evidence type="ECO:0000313" key="1">
    <source>
        <dbReference type="EMBL" id="CRY97285.1"/>
    </source>
</evidence>
<name>A0A0H5Q7B9_9ZZZZ</name>
<dbReference type="AlphaFoldDB" id="A0A0H5Q7B9"/>
<organism evidence="1">
    <name type="scientific">uncultured prokaryote</name>
    <dbReference type="NCBI Taxonomy" id="198431"/>
    <lineage>
        <taxon>unclassified sequences</taxon>
        <taxon>environmental samples</taxon>
    </lineage>
</organism>
<reference evidence="1" key="2">
    <citation type="submission" date="2015-07" db="EMBL/GenBank/DDBJ databases">
        <title>Plasmids, circular viruses and viroids from rat gut.</title>
        <authorList>
            <person name="Jorgensen T.J."/>
            <person name="Hansen M.A."/>
            <person name="Xu Z."/>
            <person name="Tabak M.A."/>
            <person name="Sorensen S.J."/>
            <person name="Hansen L.H."/>
        </authorList>
    </citation>
    <scope>NUCLEOTIDE SEQUENCE</scope>
    <source>
        <strain evidence="1">RGFK1465</strain>
    </source>
</reference>
<proteinExistence type="predicted"/>
<sequence length="95" mass="10952">MSDETPIYRLSERRKLERQIAQSRYRQVRLTFTQEQGGRCSYSIYAKGLNATWSEHQCLVRDSVVFPSPLLSTEDVCHALITMLRDQFLPGSLGD</sequence>